<organism evidence="4 5">
    <name type="scientific">Callorhinus ursinus</name>
    <name type="common">Northern fur seal</name>
    <dbReference type="NCBI Taxonomy" id="34884"/>
    <lineage>
        <taxon>Eukaryota</taxon>
        <taxon>Metazoa</taxon>
        <taxon>Chordata</taxon>
        <taxon>Craniata</taxon>
        <taxon>Vertebrata</taxon>
        <taxon>Euteleostomi</taxon>
        <taxon>Mammalia</taxon>
        <taxon>Eutheria</taxon>
        <taxon>Laurasiatheria</taxon>
        <taxon>Carnivora</taxon>
        <taxon>Caniformia</taxon>
        <taxon>Pinnipedia</taxon>
        <taxon>Otariidae</taxon>
        <taxon>Callorhinus</taxon>
    </lineage>
</organism>
<dbReference type="RefSeq" id="XP_025708318.1">
    <property type="nucleotide sequence ID" value="XM_025852533.1"/>
</dbReference>
<feature type="compositionally biased region" description="Pro residues" evidence="3">
    <location>
        <begin position="30"/>
        <end position="45"/>
    </location>
</feature>
<feature type="compositionally biased region" description="Basic residues" evidence="3">
    <location>
        <begin position="53"/>
        <end position="65"/>
    </location>
</feature>
<feature type="compositionally biased region" description="Basic residues" evidence="3">
    <location>
        <begin position="1"/>
        <end position="13"/>
    </location>
</feature>
<gene>
    <name evidence="5" type="primary">CT55</name>
</gene>
<evidence type="ECO:0000256" key="1">
    <source>
        <dbReference type="ARBA" id="ARBA00004496"/>
    </source>
</evidence>
<evidence type="ECO:0000256" key="3">
    <source>
        <dbReference type="SAM" id="MobiDB-lite"/>
    </source>
</evidence>
<feature type="compositionally biased region" description="Gly residues" evidence="3">
    <location>
        <begin position="151"/>
        <end position="164"/>
    </location>
</feature>
<dbReference type="CTD" id="54967"/>
<dbReference type="PANTHER" id="PTHR45418:SF1">
    <property type="entry name" value="CANCER_TESTIS ANTIGEN 55"/>
    <property type="match status" value="1"/>
</dbReference>
<feature type="compositionally biased region" description="Basic and acidic residues" evidence="3">
    <location>
        <begin position="133"/>
        <end position="144"/>
    </location>
</feature>
<evidence type="ECO:0000256" key="2">
    <source>
        <dbReference type="ARBA" id="ARBA00022490"/>
    </source>
</evidence>
<reference evidence="5" key="2">
    <citation type="submission" date="2025-08" db="UniProtKB">
        <authorList>
            <consortium name="RefSeq"/>
        </authorList>
    </citation>
    <scope>IDENTIFICATION</scope>
    <source>
        <tissue evidence="5">Blood</tissue>
    </source>
</reference>
<protein>
    <submittedName>
        <fullName evidence="5">Cancer/testis antigen 55</fullName>
    </submittedName>
</protein>
<accession>A0A3Q7MMU2</accession>
<feature type="compositionally biased region" description="Low complexity" evidence="3">
    <location>
        <begin position="114"/>
        <end position="126"/>
    </location>
</feature>
<dbReference type="AlphaFoldDB" id="A0A3Q7MMU2"/>
<feature type="region of interest" description="Disordered" evidence="3">
    <location>
        <begin position="1"/>
        <end position="164"/>
    </location>
</feature>
<sequence length="406" mass="43116">MGAGRRRPRRPRGARAAGQVDARPEATRRPPVPSAPPRPRSPLPWPGRGCSLRGRRHRPRRRRPRPSGAAYGELRPSPAAGAAAASVTPPRVWPRPLPGATERPRRHGTAHGTASPASPASSGAPKGRARGKKGLEGGIPRDRFGGVSLSGAGGPSGECAGGSGAEKGPVCGWHHPPSSAPAFLVPGSVRSSSVPESGTRLKTVQGVVTKICSDYGLIDELIYFSSDVVTGNVSLKVGQEVSVIVGEDKTYGLKAIKVDALCDSCHGNGPSNSYARVSFGSISSVVEGANYIDHATYFSLDVICKGFEPYQGDRVEVEFCTQSDMLSRKALSVKPLRHKHVHEVCITSLHGRNGVIDDSIFFTLESLKLPDGYTPQISDIVNAVVVESSQSCYTWRAISMTPVKRR</sequence>
<comment type="subcellular location">
    <subcellularLocation>
        <location evidence="1">Cytoplasm</location>
    </subcellularLocation>
</comment>
<reference key="1">
    <citation type="submission" date="2019-01" db="UniProtKB">
        <authorList>
            <consortium name="RefSeq"/>
        </authorList>
    </citation>
    <scope>IDENTIFICATION</scope>
</reference>
<name>A0A3Q7MMU2_CALUR</name>
<evidence type="ECO:0000313" key="4">
    <source>
        <dbReference type="Proteomes" id="UP000286641"/>
    </source>
</evidence>
<dbReference type="GO" id="GO:0005737">
    <property type="term" value="C:cytoplasm"/>
    <property type="evidence" value="ECO:0007669"/>
    <property type="project" value="UniProtKB-SubCell"/>
</dbReference>
<dbReference type="PANTHER" id="PTHR45418">
    <property type="entry name" value="CANCER/TESTIS ANTIGEN 55"/>
    <property type="match status" value="1"/>
</dbReference>
<keyword evidence="4" id="KW-1185">Reference proteome</keyword>
<dbReference type="InParanoid" id="A0A3Q7MMU2"/>
<evidence type="ECO:0000313" key="5">
    <source>
        <dbReference type="RefSeq" id="XP_025708318.1"/>
    </source>
</evidence>
<proteinExistence type="predicted"/>
<dbReference type="Proteomes" id="UP000286641">
    <property type="component" value="Unplaced"/>
</dbReference>
<keyword evidence="2" id="KW-0963">Cytoplasm</keyword>